<gene>
    <name evidence="2" type="ORF">HNQ99_003307</name>
</gene>
<dbReference type="Proteomes" id="UP000575068">
    <property type="component" value="Unassembled WGS sequence"/>
</dbReference>
<keyword evidence="3" id="KW-1185">Reference proteome</keyword>
<evidence type="ECO:0000259" key="1">
    <source>
        <dbReference type="Pfam" id="PF12697"/>
    </source>
</evidence>
<dbReference type="InterPro" id="IPR000073">
    <property type="entry name" value="AB_hydrolase_1"/>
</dbReference>
<sequence length="198" mass="21128">MTKVLFLPGAGGSATFWHPVATELGIERTAIFFSWPGLGAEPHDDRVRGIDDLVAMVIAELDQPCDLVAQSLGGLVAIKVALAFPDKVRRLVLTVTSGGVPVSDLGGSNWRADYQRAYPDAAAWIMDVQEDLSGDIGRITSPTLLLWGDADPISPPAVGERLLSLLPNAQLHIVHGGDHDLAQFHSTEVARLIADHLG</sequence>
<dbReference type="InterPro" id="IPR050228">
    <property type="entry name" value="Carboxylesterase_BioH"/>
</dbReference>
<evidence type="ECO:0000313" key="2">
    <source>
        <dbReference type="EMBL" id="MBB4642969.1"/>
    </source>
</evidence>
<name>A0A840HZH5_9SPHN</name>
<dbReference type="SUPFAM" id="SSF53474">
    <property type="entry name" value="alpha/beta-Hydrolases"/>
    <property type="match status" value="1"/>
</dbReference>
<evidence type="ECO:0000313" key="3">
    <source>
        <dbReference type="Proteomes" id="UP000575068"/>
    </source>
</evidence>
<feature type="domain" description="AB hydrolase-1" evidence="1">
    <location>
        <begin position="4"/>
        <end position="191"/>
    </location>
</feature>
<dbReference type="Pfam" id="PF12697">
    <property type="entry name" value="Abhydrolase_6"/>
    <property type="match status" value="1"/>
</dbReference>
<proteinExistence type="predicted"/>
<dbReference type="PANTHER" id="PTHR43194">
    <property type="entry name" value="HYDROLASE ALPHA/BETA FOLD FAMILY"/>
    <property type="match status" value="1"/>
</dbReference>
<dbReference type="AlphaFoldDB" id="A0A840HZH5"/>
<dbReference type="EMBL" id="JACHOV010000021">
    <property type="protein sequence ID" value="MBB4642969.1"/>
    <property type="molecule type" value="Genomic_DNA"/>
</dbReference>
<protein>
    <submittedName>
        <fullName evidence="2">Pimeloyl-ACP methyl ester carboxylesterase</fullName>
    </submittedName>
</protein>
<dbReference type="PANTHER" id="PTHR43194:SF5">
    <property type="entry name" value="PIMELOYL-[ACYL-CARRIER PROTEIN] METHYL ESTER ESTERASE"/>
    <property type="match status" value="1"/>
</dbReference>
<dbReference type="RefSeq" id="WP_184477502.1">
    <property type="nucleotide sequence ID" value="NZ_JACHOV010000021.1"/>
</dbReference>
<accession>A0A840HZH5</accession>
<reference evidence="2 3" key="1">
    <citation type="submission" date="2020-08" db="EMBL/GenBank/DDBJ databases">
        <title>Genomic Encyclopedia of Type Strains, Phase IV (KMG-IV): sequencing the most valuable type-strain genomes for metagenomic binning, comparative biology and taxonomic classification.</title>
        <authorList>
            <person name="Goeker M."/>
        </authorList>
    </citation>
    <scope>NUCLEOTIDE SEQUENCE [LARGE SCALE GENOMIC DNA]</scope>
    <source>
        <strain evidence="2 3">DSM 7465</strain>
    </source>
</reference>
<dbReference type="InterPro" id="IPR029058">
    <property type="entry name" value="AB_hydrolase_fold"/>
</dbReference>
<dbReference type="Gene3D" id="3.40.50.1820">
    <property type="entry name" value="alpha/beta hydrolase"/>
    <property type="match status" value="1"/>
</dbReference>
<comment type="caution">
    <text evidence="2">The sequence shown here is derived from an EMBL/GenBank/DDBJ whole genome shotgun (WGS) entry which is preliminary data.</text>
</comment>
<organism evidence="2 3">
    <name type="scientific">Rhizorhapis suberifaciens</name>
    <name type="common">corky root of lettuce</name>
    <dbReference type="NCBI Taxonomy" id="13656"/>
    <lineage>
        <taxon>Bacteria</taxon>
        <taxon>Pseudomonadati</taxon>
        <taxon>Pseudomonadota</taxon>
        <taxon>Alphaproteobacteria</taxon>
        <taxon>Sphingomonadales</taxon>
        <taxon>Sphingomonadaceae</taxon>
        <taxon>Rhizorhapis</taxon>
    </lineage>
</organism>